<dbReference type="RefSeq" id="WP_184128459.1">
    <property type="nucleotide sequence ID" value="NZ_JACHDD010000001.1"/>
</dbReference>
<reference evidence="1 2" key="1">
    <citation type="submission" date="2020-08" db="EMBL/GenBank/DDBJ databases">
        <title>Genomic Encyclopedia of Type Strains, Phase IV (KMG-V): Genome sequencing to study the core and pangenomes of soil and plant-associated prokaryotes.</title>
        <authorList>
            <person name="Whitman W."/>
        </authorList>
    </citation>
    <scope>NUCLEOTIDE SEQUENCE [LARGE SCALE GENOMIC DNA]</scope>
    <source>
        <strain evidence="1 2">JPY158</strain>
    </source>
</reference>
<protein>
    <submittedName>
        <fullName evidence="1">Uncharacterized protein</fullName>
    </submittedName>
</protein>
<dbReference type="Proteomes" id="UP000592780">
    <property type="component" value="Unassembled WGS sequence"/>
</dbReference>
<proteinExistence type="predicted"/>
<comment type="caution">
    <text evidence="1">The sequence shown here is derived from an EMBL/GenBank/DDBJ whole genome shotgun (WGS) entry which is preliminary data.</text>
</comment>
<gene>
    <name evidence="1" type="ORF">HDG40_000569</name>
</gene>
<organism evidence="1 2">
    <name type="scientific">Paraburkholderia atlantica</name>
    <dbReference type="NCBI Taxonomy" id="2654982"/>
    <lineage>
        <taxon>Bacteria</taxon>
        <taxon>Pseudomonadati</taxon>
        <taxon>Pseudomonadota</taxon>
        <taxon>Betaproteobacteria</taxon>
        <taxon>Burkholderiales</taxon>
        <taxon>Burkholderiaceae</taxon>
        <taxon>Paraburkholderia</taxon>
    </lineage>
</organism>
<sequence>MKINSAMKKQLKVEKFDQLLEPSLKAIADLGFAQRDDCYLLRALLGLAKDARRATFYDCTAYECFVNSVHVEDYENKMPLAQAIQFVIQVLMGWNTSAPRPILIAIVSADELSVVVKFHVKRATEQWLNENIEGYDDPVMSIESTEDIPSVLAASLM</sequence>
<dbReference type="EMBL" id="JACHDD010000001">
    <property type="protein sequence ID" value="MBB5422428.1"/>
    <property type="molecule type" value="Genomic_DNA"/>
</dbReference>
<keyword evidence="2" id="KW-1185">Reference proteome</keyword>
<dbReference type="AlphaFoldDB" id="A0A7W8Q297"/>
<evidence type="ECO:0000313" key="1">
    <source>
        <dbReference type="EMBL" id="MBB5422428.1"/>
    </source>
</evidence>
<name>A0A7W8Q297_PARAM</name>
<accession>A0A7W8Q297</accession>
<evidence type="ECO:0000313" key="2">
    <source>
        <dbReference type="Proteomes" id="UP000592780"/>
    </source>
</evidence>